<keyword evidence="1" id="KW-0472">Membrane</keyword>
<accession>A0A9W4U8U4</accession>
<dbReference type="EMBL" id="CAOQHR010000002">
    <property type="protein sequence ID" value="CAI6320140.1"/>
    <property type="molecule type" value="Genomic_DNA"/>
</dbReference>
<reference evidence="2" key="1">
    <citation type="submission" date="2023-01" db="EMBL/GenBank/DDBJ databases">
        <authorList>
            <person name="Van Ghelder C."/>
            <person name="Rancurel C."/>
        </authorList>
    </citation>
    <scope>NUCLEOTIDE SEQUENCE</scope>
    <source>
        <strain evidence="2">CNCM I-4278</strain>
    </source>
</reference>
<gene>
    <name evidence="2" type="ORF">PDIGIT_LOCUS3564</name>
</gene>
<keyword evidence="1" id="KW-1133">Transmembrane helix</keyword>
<sequence length="660" mass="72277">MVRQTTFPGTQHIGSAAQFSHWRRYNVFYGLLLTTTMSSILLAADQFHWRATGISFRLANQFPASVAFFVQILAALFGVMHVAVITKLLNYALRLRITKVSVSLDVMRTWVDLSIPRMDWDLPMRFLFPVAMMVLLSLVPAALWAGSITPLIDQTTGTGMILVPTYDDVSMIKEYPMGVGHAGPMLRSRRGLFTYCPGQKLIGPLLFSAAAASPLGMKKLVHPKIDSTQFSYSGRSFGVGAPVGLMDQQILSDFQAAGYVYEEEGYFANVTCIYNQTTDFALSGPVSEWIYAASGNLPDSEGGPEYSNYVGHDGDAIVAMGVAWSENSPRRYVSIAAGEAYKALNRTQCEIDFQPMMFNVTVDLANFNITVANTRPIEDFNPQRNLTRTLVRQFELLSNDLTNVYVSQLGEAFNASIAAFNMSRIAAQRDPMSEADATLAGLTNSITSMADDMLVAFASAQLMVGKHFEPQSAVVYRYGLQFGQPAYIYSIFALNLLIIFAVLVEAVRTHAWNDLPRFNYLDPRDLVVAASRGGTGLAGAADSIVYDDAPARKTHKRVWLLSGPDEGNGQLTVRMGADDQGHATITVKDAKCGGGRSNGLRTPVMSTCFNDMPKSPLGPGYVGDAASVDVEKARAMSIWEEEKKKELDNGGKMRIWGEKG</sequence>
<protein>
    <submittedName>
        <fullName evidence="2">Uncharacterized protein</fullName>
    </submittedName>
</protein>
<evidence type="ECO:0000313" key="2">
    <source>
        <dbReference type="EMBL" id="CAI6320140.1"/>
    </source>
</evidence>
<dbReference type="OrthoDB" id="529273at2759"/>
<comment type="caution">
    <text evidence="2">The sequence shown here is derived from an EMBL/GenBank/DDBJ whole genome shotgun (WGS) entry which is preliminary data.</text>
</comment>
<keyword evidence="1" id="KW-0812">Transmembrane</keyword>
<evidence type="ECO:0000256" key="1">
    <source>
        <dbReference type="SAM" id="Phobius"/>
    </source>
</evidence>
<feature type="transmembrane region" description="Helical" evidence="1">
    <location>
        <begin position="27"/>
        <end position="44"/>
    </location>
</feature>
<dbReference type="Proteomes" id="UP001152607">
    <property type="component" value="Unassembled WGS sequence"/>
</dbReference>
<feature type="transmembrane region" description="Helical" evidence="1">
    <location>
        <begin position="126"/>
        <end position="146"/>
    </location>
</feature>
<dbReference type="AlphaFoldDB" id="A0A9W4U8U4"/>
<feature type="transmembrane region" description="Helical" evidence="1">
    <location>
        <begin position="486"/>
        <end position="507"/>
    </location>
</feature>
<name>A0A9W4U8U4_9PLEO</name>
<keyword evidence="3" id="KW-1185">Reference proteome</keyword>
<organism evidence="2 3">
    <name type="scientific">Periconia digitata</name>
    <dbReference type="NCBI Taxonomy" id="1303443"/>
    <lineage>
        <taxon>Eukaryota</taxon>
        <taxon>Fungi</taxon>
        <taxon>Dikarya</taxon>
        <taxon>Ascomycota</taxon>
        <taxon>Pezizomycotina</taxon>
        <taxon>Dothideomycetes</taxon>
        <taxon>Pleosporomycetidae</taxon>
        <taxon>Pleosporales</taxon>
        <taxon>Massarineae</taxon>
        <taxon>Periconiaceae</taxon>
        <taxon>Periconia</taxon>
    </lineage>
</organism>
<feature type="transmembrane region" description="Helical" evidence="1">
    <location>
        <begin position="64"/>
        <end position="89"/>
    </location>
</feature>
<proteinExistence type="predicted"/>
<evidence type="ECO:0000313" key="3">
    <source>
        <dbReference type="Proteomes" id="UP001152607"/>
    </source>
</evidence>